<evidence type="ECO:0000313" key="2">
    <source>
        <dbReference type="EMBL" id="ERK30019.1"/>
    </source>
</evidence>
<name>U2Q1U0_9CLOT</name>
<dbReference type="SMART" id="SM00728">
    <property type="entry name" value="ChW"/>
    <property type="match status" value="3"/>
</dbReference>
<feature type="chain" id="PRO_5004633116" evidence="1">
    <location>
        <begin position="29"/>
        <end position="178"/>
    </location>
</feature>
<dbReference type="HOGENOM" id="CLU_1508088_0_0_9"/>
<gene>
    <name evidence="2" type="ORF">CINTURNW_1712</name>
</gene>
<keyword evidence="3" id="KW-1185">Reference proteome</keyword>
<dbReference type="Pfam" id="PF07538">
    <property type="entry name" value="ChW"/>
    <property type="match status" value="3"/>
</dbReference>
<reference evidence="2 3" key="1">
    <citation type="journal article" date="2013" name="Genome Announc.">
        <title>Draft Genome Sequence of the Hydrogen- and Ethanol-Producing Bacterium Clostridium intestinale Strain URNW.</title>
        <authorList>
            <person name="Lal S."/>
            <person name="Ramachandran U."/>
            <person name="Zhang X."/>
            <person name="Sparling R."/>
            <person name="Levin D.B."/>
        </authorList>
    </citation>
    <scope>NUCLEOTIDE SEQUENCE [LARGE SCALE GENOMIC DNA]</scope>
    <source>
        <strain evidence="2 3">URNW</strain>
    </source>
</reference>
<sequence>MKKTLKKLTLFMAIALTLIFSNGLVAKAEGDYDLDPIIEIQAHVQDRGWMGWQHNGVMVGTTGQGLRMEAIQIRLKAPYTNDKNLHIQYRVHVQNKGWMPWVKDGGTAGTVGEALRIEAIQIKVVDNNGNLRSDYRVGYYAHVQNIGWTGSGYDGQTVGTVGQELRMEAICIGVEKIK</sequence>
<organism evidence="2 3">
    <name type="scientific">Clostridium intestinale URNW</name>
    <dbReference type="NCBI Taxonomy" id="1294142"/>
    <lineage>
        <taxon>Bacteria</taxon>
        <taxon>Bacillati</taxon>
        <taxon>Bacillota</taxon>
        <taxon>Clostridia</taxon>
        <taxon>Eubacteriales</taxon>
        <taxon>Clostridiaceae</taxon>
        <taxon>Clostridium</taxon>
    </lineage>
</organism>
<evidence type="ECO:0000313" key="3">
    <source>
        <dbReference type="Proteomes" id="UP000016721"/>
    </source>
</evidence>
<proteinExistence type="predicted"/>
<dbReference type="Proteomes" id="UP000016721">
    <property type="component" value="Unassembled WGS sequence"/>
</dbReference>
<dbReference type="GO" id="GO:0006508">
    <property type="term" value="P:proteolysis"/>
    <property type="evidence" value="ECO:0007669"/>
    <property type="project" value="UniProtKB-KW"/>
</dbReference>
<dbReference type="eggNOG" id="COG3227">
    <property type="taxonomic scope" value="Bacteria"/>
</dbReference>
<dbReference type="PATRIC" id="fig|1294142.3.peg.1743"/>
<protein>
    <submittedName>
        <fullName evidence="2">ChW repeat-containing metalloprotease</fullName>
    </submittedName>
</protein>
<keyword evidence="2" id="KW-0482">Metalloprotease</keyword>
<keyword evidence="2" id="KW-0378">Hydrolase</keyword>
<dbReference type="InterPro" id="IPR006637">
    <property type="entry name" value="ChW"/>
</dbReference>
<dbReference type="AlphaFoldDB" id="U2Q1U0"/>
<dbReference type="RefSeq" id="WP_021801716.1">
    <property type="nucleotide sequence ID" value="NZ_KI273145.1"/>
</dbReference>
<comment type="caution">
    <text evidence="2">The sequence shown here is derived from an EMBL/GenBank/DDBJ whole genome shotgun (WGS) entry which is preliminary data.</text>
</comment>
<evidence type="ECO:0000256" key="1">
    <source>
        <dbReference type="SAM" id="SignalP"/>
    </source>
</evidence>
<keyword evidence="1" id="KW-0732">Signal</keyword>
<dbReference type="EMBL" id="APJA01000012">
    <property type="protein sequence ID" value="ERK30019.1"/>
    <property type="molecule type" value="Genomic_DNA"/>
</dbReference>
<keyword evidence="2" id="KW-0645">Protease</keyword>
<dbReference type="STRING" id="1294142.CINTURNW_1712"/>
<dbReference type="GO" id="GO:0008237">
    <property type="term" value="F:metallopeptidase activity"/>
    <property type="evidence" value="ECO:0007669"/>
    <property type="project" value="UniProtKB-KW"/>
</dbReference>
<feature type="signal peptide" evidence="1">
    <location>
        <begin position="1"/>
        <end position="28"/>
    </location>
</feature>
<accession>U2Q1U0</accession>